<feature type="chain" id="PRO_5014630418" evidence="1">
    <location>
        <begin position="23"/>
        <end position="94"/>
    </location>
</feature>
<keyword evidence="1" id="KW-0732">Signal</keyword>
<proteinExistence type="predicted"/>
<name>A0A2M6UM65_9BRAD</name>
<keyword evidence="3" id="KW-1185">Reference proteome</keyword>
<gene>
    <name evidence="2" type="ORF">TSA1_37060</name>
</gene>
<reference evidence="2 3" key="1">
    <citation type="submission" date="2015-06" db="EMBL/GenBank/DDBJ databases">
        <title>Comparative genome analysis of nirS-carrying Bradyrhizobium sp. strains.</title>
        <authorList>
            <person name="Ishii S."/>
            <person name="Jang J."/>
            <person name="Nishizawa T."/>
            <person name="Senoo K."/>
        </authorList>
    </citation>
    <scope>NUCLEOTIDE SEQUENCE [LARGE SCALE GENOMIC DNA]</scope>
    <source>
        <strain evidence="2 3">TSA1</strain>
    </source>
</reference>
<organism evidence="2 3">
    <name type="scientific">Bradyrhizobium nitroreducens</name>
    <dbReference type="NCBI Taxonomy" id="709803"/>
    <lineage>
        <taxon>Bacteria</taxon>
        <taxon>Pseudomonadati</taxon>
        <taxon>Pseudomonadota</taxon>
        <taxon>Alphaproteobacteria</taxon>
        <taxon>Hyphomicrobiales</taxon>
        <taxon>Nitrobacteraceae</taxon>
        <taxon>Bradyrhizobium</taxon>
    </lineage>
</organism>
<comment type="caution">
    <text evidence="2">The sequence shown here is derived from an EMBL/GenBank/DDBJ whole genome shotgun (WGS) entry which is preliminary data.</text>
</comment>
<sequence length="94" mass="10489">MIRPLAISLMLLADLACPGAVAQVVAKPETFTGIHRKERVRGRSETATVSDGKSFVQLTERRYRTGGFWPPYETLPTIIVRRLPVRSRASANHD</sequence>
<accession>A0A2M6UM65</accession>
<dbReference type="Proteomes" id="UP000228930">
    <property type="component" value="Unassembled WGS sequence"/>
</dbReference>
<dbReference type="AlphaFoldDB" id="A0A2M6UM65"/>
<protein>
    <submittedName>
        <fullName evidence="2">Uncharacterized protein</fullName>
    </submittedName>
</protein>
<dbReference type="EMBL" id="LFJC01000003">
    <property type="protein sequence ID" value="PIT05722.1"/>
    <property type="molecule type" value="Genomic_DNA"/>
</dbReference>
<feature type="signal peptide" evidence="1">
    <location>
        <begin position="1"/>
        <end position="22"/>
    </location>
</feature>
<evidence type="ECO:0000313" key="2">
    <source>
        <dbReference type="EMBL" id="PIT05722.1"/>
    </source>
</evidence>
<evidence type="ECO:0000313" key="3">
    <source>
        <dbReference type="Proteomes" id="UP000228930"/>
    </source>
</evidence>
<evidence type="ECO:0000256" key="1">
    <source>
        <dbReference type="SAM" id="SignalP"/>
    </source>
</evidence>